<dbReference type="InterPro" id="IPR036291">
    <property type="entry name" value="NAD(P)-bd_dom_sf"/>
</dbReference>
<dbReference type="STRING" id="1408281.Epro_0327"/>
<feature type="domain" description="NAD-dependent epimerase/dehydratase" evidence="2">
    <location>
        <begin position="3"/>
        <end position="224"/>
    </location>
</feature>
<protein>
    <submittedName>
        <fullName evidence="3">NAD-dependent epimerase/dehydratase</fullName>
    </submittedName>
</protein>
<comment type="similarity">
    <text evidence="1">Belongs to the NAD(P)-dependent epimerase/dehydratase family.</text>
</comment>
<evidence type="ECO:0000259" key="2">
    <source>
        <dbReference type="Pfam" id="PF01370"/>
    </source>
</evidence>
<dbReference type="Gene3D" id="3.40.50.720">
    <property type="entry name" value="NAD(P)-binding Rossmann-like Domain"/>
    <property type="match status" value="1"/>
</dbReference>
<evidence type="ECO:0000256" key="1">
    <source>
        <dbReference type="ARBA" id="ARBA00007637"/>
    </source>
</evidence>
<gene>
    <name evidence="3" type="ORF">Epro_0327</name>
</gene>
<reference evidence="3 4" key="1">
    <citation type="submission" date="2014-09" db="EMBL/GenBank/DDBJ databases">
        <title>Complete genome sequence of Endomicrobium proavitum.</title>
        <authorList>
            <person name="Zheng H."/>
        </authorList>
    </citation>
    <scope>NUCLEOTIDE SEQUENCE [LARGE SCALE GENOMIC DNA]</scope>
    <source>
        <strain evidence="3 4">Rsa215</strain>
    </source>
</reference>
<sequence>MKIILTGATGFLGSALLAALLEKKHNVIILKRSHSNVSKIKNLLKKIKSIDVDKTDVCEIFKKNKNIDAVIHVATNYGKKNEKLTDIFKSNVLFPLELLDNAAKNKVPHFINTSSFFQKITDANHPLYAYIKTKQEFLSWGKYYAQTGKINFTDANIFHLYGAGDCEETKFIPYIIKQCSGNVKYLDMTSGEQKRDFIFLDDAVEAYLKILNKKNSGFTKYEIGSGKQITIKQACEIIKKISKSKIKFNFGKIPYRNGEVMNAKANLHLNKNIHWKAKTSFSAGILKIISAAGGK</sequence>
<proteinExistence type="inferred from homology"/>
<dbReference type="RefSeq" id="WP_052569989.1">
    <property type="nucleotide sequence ID" value="NZ_CP009498.1"/>
</dbReference>
<dbReference type="AlphaFoldDB" id="A0A0G3WGB9"/>
<evidence type="ECO:0000313" key="4">
    <source>
        <dbReference type="Proteomes" id="UP000035337"/>
    </source>
</evidence>
<evidence type="ECO:0000313" key="3">
    <source>
        <dbReference type="EMBL" id="AKL97706.1"/>
    </source>
</evidence>
<dbReference type="Proteomes" id="UP000035337">
    <property type="component" value="Chromosome"/>
</dbReference>
<dbReference type="EMBL" id="CP009498">
    <property type="protein sequence ID" value="AKL97706.1"/>
    <property type="molecule type" value="Genomic_DNA"/>
</dbReference>
<dbReference type="CDD" id="cd08946">
    <property type="entry name" value="SDR_e"/>
    <property type="match status" value="1"/>
</dbReference>
<name>A0A0G3WGB9_9BACT</name>
<dbReference type="PANTHER" id="PTHR43000">
    <property type="entry name" value="DTDP-D-GLUCOSE 4,6-DEHYDRATASE-RELATED"/>
    <property type="match status" value="1"/>
</dbReference>
<dbReference type="Pfam" id="PF01370">
    <property type="entry name" value="Epimerase"/>
    <property type="match status" value="1"/>
</dbReference>
<dbReference type="OrthoDB" id="9771073at2"/>
<accession>A0A0G3WGB9</accession>
<dbReference type="InterPro" id="IPR001509">
    <property type="entry name" value="Epimerase_deHydtase"/>
</dbReference>
<dbReference type="SUPFAM" id="SSF51735">
    <property type="entry name" value="NAD(P)-binding Rossmann-fold domains"/>
    <property type="match status" value="1"/>
</dbReference>
<organism evidence="3 4">
    <name type="scientific">Endomicrobium proavitum</name>
    <dbReference type="NCBI Taxonomy" id="1408281"/>
    <lineage>
        <taxon>Bacteria</taxon>
        <taxon>Pseudomonadati</taxon>
        <taxon>Elusimicrobiota</taxon>
        <taxon>Endomicrobiia</taxon>
        <taxon>Endomicrobiales</taxon>
        <taxon>Endomicrobiaceae</taxon>
        <taxon>Endomicrobium</taxon>
    </lineage>
</organism>
<dbReference type="KEGG" id="epo:Epro_0327"/>
<keyword evidence="4" id="KW-1185">Reference proteome</keyword>